<organism evidence="2 3">
    <name type="scientific">Streptomyces virginiae</name>
    <name type="common">Streptomyces cinnamonensis</name>
    <dbReference type="NCBI Taxonomy" id="1961"/>
    <lineage>
        <taxon>Bacteria</taxon>
        <taxon>Bacillati</taxon>
        <taxon>Actinomycetota</taxon>
        <taxon>Actinomycetes</taxon>
        <taxon>Kitasatosporales</taxon>
        <taxon>Streptomycetaceae</taxon>
        <taxon>Streptomyces</taxon>
    </lineage>
</organism>
<reference evidence="3" key="1">
    <citation type="submission" date="2020-09" db="EMBL/GenBank/DDBJ databases">
        <title>Whole genome shotgun sequence of Streptomyces cinnamonensis NBRC 15873.</title>
        <authorList>
            <person name="Komaki H."/>
            <person name="Tamura T."/>
        </authorList>
    </citation>
    <scope>NUCLEOTIDE SEQUENCE [LARGE SCALE GENOMIC DNA]</scope>
    <source>
        <strain evidence="3">NBRC 15873</strain>
    </source>
</reference>
<proteinExistence type="predicted"/>
<gene>
    <name evidence="2" type="ORF">Scinn_74110</name>
</gene>
<accession>A0ABQ3NYV5</accession>
<evidence type="ECO:0000313" key="3">
    <source>
        <dbReference type="Proteomes" id="UP000660554"/>
    </source>
</evidence>
<feature type="region of interest" description="Disordered" evidence="1">
    <location>
        <begin position="37"/>
        <end position="64"/>
    </location>
</feature>
<comment type="caution">
    <text evidence="2">The sequence shown here is derived from an EMBL/GenBank/DDBJ whole genome shotgun (WGS) entry which is preliminary data.</text>
</comment>
<evidence type="ECO:0000256" key="1">
    <source>
        <dbReference type="SAM" id="MobiDB-lite"/>
    </source>
</evidence>
<dbReference type="EMBL" id="BNDV01000018">
    <property type="protein sequence ID" value="GHI17948.1"/>
    <property type="molecule type" value="Genomic_DNA"/>
</dbReference>
<sequence length="78" mass="8256">MGTTTATLPKLAHLGPEVRTGGCDLRPPCYGKPLVAGATARRRGGGGRPGRPGNDGDYRRSTIVTLAWPPPSHIVWRP</sequence>
<name>A0ABQ3NYV5_STRVG</name>
<dbReference type="Proteomes" id="UP000660554">
    <property type="component" value="Unassembled WGS sequence"/>
</dbReference>
<protein>
    <submittedName>
        <fullName evidence="2">Uncharacterized protein</fullName>
    </submittedName>
</protein>
<evidence type="ECO:0000313" key="2">
    <source>
        <dbReference type="EMBL" id="GHI17948.1"/>
    </source>
</evidence>
<keyword evidence="3" id="KW-1185">Reference proteome</keyword>